<feature type="domain" description="N-acetyltransferase" evidence="3">
    <location>
        <begin position="163"/>
        <end position="312"/>
    </location>
</feature>
<evidence type="ECO:0000313" key="4">
    <source>
        <dbReference type="EMBL" id="SNS90681.1"/>
    </source>
</evidence>
<dbReference type="InterPro" id="IPR016181">
    <property type="entry name" value="Acyl_CoA_acyltransferase"/>
</dbReference>
<dbReference type="PANTHER" id="PTHR43877:SF2">
    <property type="entry name" value="AMINOALKYLPHOSPHONATE N-ACETYLTRANSFERASE-RELATED"/>
    <property type="match status" value="1"/>
</dbReference>
<keyword evidence="5" id="KW-1185">Reference proteome</keyword>
<keyword evidence="1" id="KW-0808">Transferase</keyword>
<dbReference type="GO" id="GO:0005840">
    <property type="term" value="C:ribosome"/>
    <property type="evidence" value="ECO:0007669"/>
    <property type="project" value="UniProtKB-KW"/>
</dbReference>
<dbReference type="InterPro" id="IPR050832">
    <property type="entry name" value="Bact_Acetyltransf"/>
</dbReference>
<keyword evidence="4" id="KW-0687">Ribonucleoprotein</keyword>
<proteinExistence type="predicted"/>
<reference evidence="4 5" key="1">
    <citation type="submission" date="2017-06" db="EMBL/GenBank/DDBJ databases">
        <authorList>
            <person name="Kim H.J."/>
            <person name="Triplett B.A."/>
        </authorList>
    </citation>
    <scope>NUCLEOTIDE SEQUENCE [LARGE SCALE GENOMIC DNA]</scope>
    <source>
        <strain evidence="4 5">CGMCC 4.1858</strain>
    </source>
</reference>
<organism evidence="4 5">
    <name type="scientific">Actinacidiphila glaucinigra</name>
    <dbReference type="NCBI Taxonomy" id="235986"/>
    <lineage>
        <taxon>Bacteria</taxon>
        <taxon>Bacillati</taxon>
        <taxon>Actinomycetota</taxon>
        <taxon>Actinomycetes</taxon>
        <taxon>Kitasatosporales</taxon>
        <taxon>Streptomycetaceae</taxon>
        <taxon>Actinacidiphila</taxon>
    </lineage>
</organism>
<sequence length="312" mass="34046">MPIIVRPAAPEDAPVICDLLNAVDVVELGRPETDLATVESSLIHPEADLERNSWLAFEDGALVAYGLLWDDSGAERIDADHYVLPAHQEAGERLLGLLQTRAAGRAAENGAERAVVHLSLNTAPTMDTSRLTRRGWRTVRRYHVLTRPLSAAADPVPGPPTGLTLRDCTAEADRRRAHELLQESFAEHFDHQRRTYRQWLDDLGQGIDWSLVWIASLEGAGDVGAALSRDDRAAMAWIRSLGVRKEARGRGVAGHLLRHAFGVYAARGRDTIGLGVDTGNTTGALRLYTAHGMTLHFAVDTWELTLPAATPA</sequence>
<keyword evidence="4" id="KW-0689">Ribosomal protein</keyword>
<evidence type="ECO:0000313" key="5">
    <source>
        <dbReference type="Proteomes" id="UP000198280"/>
    </source>
</evidence>
<name>A0A239IAV7_9ACTN</name>
<dbReference type="SUPFAM" id="SSF55729">
    <property type="entry name" value="Acyl-CoA N-acyltransferases (Nat)"/>
    <property type="match status" value="2"/>
</dbReference>
<dbReference type="InterPro" id="IPR000182">
    <property type="entry name" value="GNAT_dom"/>
</dbReference>
<gene>
    <name evidence="4" type="ORF">SAMN05216252_11075</name>
</gene>
<dbReference type="GO" id="GO:0016747">
    <property type="term" value="F:acyltransferase activity, transferring groups other than amino-acyl groups"/>
    <property type="evidence" value="ECO:0007669"/>
    <property type="project" value="InterPro"/>
</dbReference>
<accession>A0A239IAV7</accession>
<evidence type="ECO:0000259" key="3">
    <source>
        <dbReference type="PROSITE" id="PS51186"/>
    </source>
</evidence>
<dbReference type="EMBL" id="FZOF01000010">
    <property type="protein sequence ID" value="SNS90681.1"/>
    <property type="molecule type" value="Genomic_DNA"/>
</dbReference>
<dbReference type="AlphaFoldDB" id="A0A239IAV7"/>
<evidence type="ECO:0000256" key="2">
    <source>
        <dbReference type="ARBA" id="ARBA00023315"/>
    </source>
</evidence>
<protein>
    <submittedName>
        <fullName evidence="4">Ribosomal protein S18 acetylase RimI</fullName>
    </submittedName>
</protein>
<dbReference type="CDD" id="cd04301">
    <property type="entry name" value="NAT_SF"/>
    <property type="match status" value="1"/>
</dbReference>
<dbReference type="OrthoDB" id="9799092at2"/>
<dbReference type="PROSITE" id="PS51186">
    <property type="entry name" value="GNAT"/>
    <property type="match status" value="2"/>
</dbReference>
<dbReference type="Gene3D" id="3.40.630.30">
    <property type="match status" value="1"/>
</dbReference>
<dbReference type="Proteomes" id="UP000198280">
    <property type="component" value="Unassembled WGS sequence"/>
</dbReference>
<feature type="domain" description="N-acetyltransferase" evidence="3">
    <location>
        <begin position="3"/>
        <end position="150"/>
    </location>
</feature>
<evidence type="ECO:0000256" key="1">
    <source>
        <dbReference type="ARBA" id="ARBA00022679"/>
    </source>
</evidence>
<keyword evidence="2" id="KW-0012">Acyltransferase</keyword>
<dbReference type="RefSeq" id="WP_089225525.1">
    <property type="nucleotide sequence ID" value="NZ_FZOF01000010.1"/>
</dbReference>
<dbReference type="Pfam" id="PF00583">
    <property type="entry name" value="Acetyltransf_1"/>
    <property type="match status" value="1"/>
</dbReference>
<dbReference type="PANTHER" id="PTHR43877">
    <property type="entry name" value="AMINOALKYLPHOSPHONATE N-ACETYLTRANSFERASE-RELATED-RELATED"/>
    <property type="match status" value="1"/>
</dbReference>